<proteinExistence type="predicted"/>
<accession>A0A0C3DE56</accession>
<dbReference type="AlphaFoldDB" id="A0A0C3DE56"/>
<keyword evidence="1" id="KW-0812">Transmembrane</keyword>
<evidence type="ECO:0000313" key="3">
    <source>
        <dbReference type="Proteomes" id="UP000053989"/>
    </source>
</evidence>
<reference evidence="3" key="2">
    <citation type="submission" date="2015-01" db="EMBL/GenBank/DDBJ databases">
        <title>Evolutionary Origins and Diversification of the Mycorrhizal Mutualists.</title>
        <authorList>
            <consortium name="DOE Joint Genome Institute"/>
            <consortium name="Mycorrhizal Genomics Consortium"/>
            <person name="Kohler A."/>
            <person name="Kuo A."/>
            <person name="Nagy L.G."/>
            <person name="Floudas D."/>
            <person name="Copeland A."/>
            <person name="Barry K.W."/>
            <person name="Cichocki N."/>
            <person name="Veneault-Fourrey C."/>
            <person name="LaButti K."/>
            <person name="Lindquist E.A."/>
            <person name="Lipzen A."/>
            <person name="Lundell T."/>
            <person name="Morin E."/>
            <person name="Murat C."/>
            <person name="Riley R."/>
            <person name="Ohm R."/>
            <person name="Sun H."/>
            <person name="Tunlid A."/>
            <person name="Henrissat B."/>
            <person name="Grigoriev I.V."/>
            <person name="Hibbett D.S."/>
            <person name="Martin F."/>
        </authorList>
    </citation>
    <scope>NUCLEOTIDE SEQUENCE [LARGE SCALE GENOMIC DNA]</scope>
    <source>
        <strain evidence="3">Foug A</strain>
    </source>
</reference>
<dbReference type="STRING" id="1036808.A0A0C3DE56"/>
<gene>
    <name evidence="2" type="ORF">SCLCIDRAFT_1221790</name>
</gene>
<dbReference type="OrthoDB" id="9909019at2759"/>
<name>A0A0C3DE56_9AGAM</name>
<feature type="transmembrane region" description="Helical" evidence="1">
    <location>
        <begin position="47"/>
        <end position="69"/>
    </location>
</feature>
<keyword evidence="1" id="KW-0472">Membrane</keyword>
<sequence length="110" mass="12424">MYIVLATTSCLLVLITLTRLSHNLPESVLIVLLNHYLRTLHAPIKFLIHPCIPYTLSFLSFSSLIVCVARDPGRFALTNPRPLGEALTVALDVDDDRNDLFSPMKWCRKC</sequence>
<organism evidence="2 3">
    <name type="scientific">Scleroderma citrinum Foug A</name>
    <dbReference type="NCBI Taxonomy" id="1036808"/>
    <lineage>
        <taxon>Eukaryota</taxon>
        <taxon>Fungi</taxon>
        <taxon>Dikarya</taxon>
        <taxon>Basidiomycota</taxon>
        <taxon>Agaricomycotina</taxon>
        <taxon>Agaricomycetes</taxon>
        <taxon>Agaricomycetidae</taxon>
        <taxon>Boletales</taxon>
        <taxon>Sclerodermatineae</taxon>
        <taxon>Sclerodermataceae</taxon>
        <taxon>Scleroderma</taxon>
    </lineage>
</organism>
<dbReference type="EMBL" id="KN822150">
    <property type="protein sequence ID" value="KIM54654.1"/>
    <property type="molecule type" value="Genomic_DNA"/>
</dbReference>
<evidence type="ECO:0000313" key="2">
    <source>
        <dbReference type="EMBL" id="KIM54654.1"/>
    </source>
</evidence>
<dbReference type="Proteomes" id="UP000053989">
    <property type="component" value="Unassembled WGS sequence"/>
</dbReference>
<reference evidence="2 3" key="1">
    <citation type="submission" date="2014-04" db="EMBL/GenBank/DDBJ databases">
        <authorList>
            <consortium name="DOE Joint Genome Institute"/>
            <person name="Kuo A."/>
            <person name="Kohler A."/>
            <person name="Nagy L.G."/>
            <person name="Floudas D."/>
            <person name="Copeland A."/>
            <person name="Barry K.W."/>
            <person name="Cichocki N."/>
            <person name="Veneault-Fourrey C."/>
            <person name="LaButti K."/>
            <person name="Lindquist E.A."/>
            <person name="Lipzen A."/>
            <person name="Lundell T."/>
            <person name="Morin E."/>
            <person name="Murat C."/>
            <person name="Sun H."/>
            <person name="Tunlid A."/>
            <person name="Henrissat B."/>
            <person name="Grigoriev I.V."/>
            <person name="Hibbett D.S."/>
            <person name="Martin F."/>
            <person name="Nordberg H.P."/>
            <person name="Cantor M.N."/>
            <person name="Hua S.X."/>
        </authorList>
    </citation>
    <scope>NUCLEOTIDE SEQUENCE [LARGE SCALE GENOMIC DNA]</scope>
    <source>
        <strain evidence="2 3">Foug A</strain>
    </source>
</reference>
<dbReference type="HOGENOM" id="CLU_2172549_0_0_1"/>
<evidence type="ECO:0000256" key="1">
    <source>
        <dbReference type="SAM" id="Phobius"/>
    </source>
</evidence>
<keyword evidence="3" id="KW-1185">Reference proteome</keyword>
<protein>
    <submittedName>
        <fullName evidence="2">Uncharacterized protein</fullName>
    </submittedName>
</protein>
<dbReference type="InParanoid" id="A0A0C3DE56"/>
<keyword evidence="1" id="KW-1133">Transmembrane helix</keyword>